<protein>
    <submittedName>
        <fullName evidence="1">Uncharacterized protein</fullName>
    </submittedName>
</protein>
<reference evidence="1" key="1">
    <citation type="submission" date="2021-08" db="EMBL/GenBank/DDBJ databases">
        <title>The first chromosome-level gecko genome reveals the dynamic sex chromosomes of Neotropical dwarf geckos (Sphaerodactylidae: Sphaerodactylus).</title>
        <authorList>
            <person name="Pinto B.J."/>
            <person name="Keating S.E."/>
            <person name="Gamble T."/>
        </authorList>
    </citation>
    <scope>NUCLEOTIDE SEQUENCE</scope>
    <source>
        <strain evidence="1">TG3544</strain>
    </source>
</reference>
<evidence type="ECO:0000313" key="2">
    <source>
        <dbReference type="Proteomes" id="UP000827872"/>
    </source>
</evidence>
<accession>A0ACB8EGK5</accession>
<keyword evidence="2" id="KW-1185">Reference proteome</keyword>
<sequence length="228" mass="24928">MSVLVSQAQDLLVSQPSSAQGTEGGSVTLRCSFSSTSKLKVGSYQWVKDPGVVVKNTTPEFMGRVICTSDQLFLSDRRADLEIRDLRHYDSGIYRCEVNIHGLQEAAGNGTELQVVKGADQNVNKKEMTVSLMIGLGAGLCSALAASAAVPLIVIYCKRRQGRRAKESRAERQSQDPEAKVEGTAMEDLNYVELIAIKSMKKPKTQKETVTYASVNRHSEHIPSIHSD</sequence>
<name>A0ACB8EGK5_9SAUR</name>
<gene>
    <name evidence="1" type="ORF">K3G42_006511</name>
</gene>
<proteinExistence type="predicted"/>
<dbReference type="EMBL" id="CM037616">
    <property type="protein sequence ID" value="KAH7991487.1"/>
    <property type="molecule type" value="Genomic_DNA"/>
</dbReference>
<comment type="caution">
    <text evidence="1">The sequence shown here is derived from an EMBL/GenBank/DDBJ whole genome shotgun (WGS) entry which is preliminary data.</text>
</comment>
<organism evidence="1 2">
    <name type="scientific">Sphaerodactylus townsendi</name>
    <dbReference type="NCBI Taxonomy" id="933632"/>
    <lineage>
        <taxon>Eukaryota</taxon>
        <taxon>Metazoa</taxon>
        <taxon>Chordata</taxon>
        <taxon>Craniata</taxon>
        <taxon>Vertebrata</taxon>
        <taxon>Euteleostomi</taxon>
        <taxon>Lepidosauria</taxon>
        <taxon>Squamata</taxon>
        <taxon>Bifurcata</taxon>
        <taxon>Gekkota</taxon>
        <taxon>Sphaerodactylidae</taxon>
        <taxon>Sphaerodactylus</taxon>
    </lineage>
</organism>
<evidence type="ECO:0000313" key="1">
    <source>
        <dbReference type="EMBL" id="KAH7991487.1"/>
    </source>
</evidence>
<dbReference type="Proteomes" id="UP000827872">
    <property type="component" value="Linkage Group LG03"/>
</dbReference>